<dbReference type="Pfam" id="PF13189">
    <property type="entry name" value="Cytidylate_kin2"/>
    <property type="match status" value="1"/>
</dbReference>
<dbReference type="Proteomes" id="UP001437460">
    <property type="component" value="Unassembled WGS sequence"/>
</dbReference>
<name>A0ABV1HKL9_9FIRM</name>
<dbReference type="Gene3D" id="3.40.50.300">
    <property type="entry name" value="P-loop containing nucleotide triphosphate hydrolases"/>
    <property type="match status" value="1"/>
</dbReference>
<organism evidence="1 2">
    <name type="scientific">Ventrimonas faecis</name>
    <dbReference type="NCBI Taxonomy" id="3133170"/>
    <lineage>
        <taxon>Bacteria</taxon>
        <taxon>Bacillati</taxon>
        <taxon>Bacillota</taxon>
        <taxon>Clostridia</taxon>
        <taxon>Lachnospirales</taxon>
        <taxon>Lachnospiraceae</taxon>
        <taxon>Ventrimonas</taxon>
    </lineage>
</organism>
<reference evidence="1 2" key="1">
    <citation type="submission" date="2024-03" db="EMBL/GenBank/DDBJ databases">
        <title>Human intestinal bacterial collection.</title>
        <authorList>
            <person name="Pauvert C."/>
            <person name="Hitch T.C.A."/>
            <person name="Clavel T."/>
        </authorList>
    </citation>
    <scope>NUCLEOTIDE SEQUENCE [LARGE SCALE GENOMIC DNA]</scope>
    <source>
        <strain evidence="1 2">CLA-AP-H27</strain>
    </source>
</reference>
<protein>
    <submittedName>
        <fullName evidence="1">Cytidylate kinase-like family protein</fullName>
    </submittedName>
</protein>
<comment type="caution">
    <text evidence="1">The sequence shown here is derived from an EMBL/GenBank/DDBJ whole genome shotgun (WGS) entry which is preliminary data.</text>
</comment>
<evidence type="ECO:0000313" key="2">
    <source>
        <dbReference type="Proteomes" id="UP001437460"/>
    </source>
</evidence>
<sequence length="199" mass="22935">MEKYVITISRQYGSFGRLVAKELSEQLHIEFMDRDIVEETAKRMNTSVKQISRDEEVTRSKFSYLSYPFGLGTPDVSDEIFLVQQSIIQDFASKGSCIIVGRCGAYCLRNEPRLLRVYIYAPYEVRLKNCVEYFGMSGKEAVRAVNEADKAREHYHKKYIPGYQNDTLNSDLCINSAYYSIEEAAELIRQAARMKFGEI</sequence>
<dbReference type="InterPro" id="IPR027417">
    <property type="entry name" value="P-loop_NTPase"/>
</dbReference>
<gene>
    <name evidence="1" type="ORF">WMO41_06715</name>
</gene>
<evidence type="ECO:0000313" key="1">
    <source>
        <dbReference type="EMBL" id="MEQ2562854.1"/>
    </source>
</evidence>
<dbReference type="EMBL" id="JBBMFJ010000010">
    <property type="protein sequence ID" value="MEQ2562854.1"/>
    <property type="molecule type" value="Genomic_DNA"/>
</dbReference>
<keyword evidence="2" id="KW-1185">Reference proteome</keyword>
<accession>A0ABV1HKL9</accession>
<dbReference type="RefSeq" id="WP_349229084.1">
    <property type="nucleotide sequence ID" value="NZ_JBBMFJ010000010.1"/>
</dbReference>
<dbReference type="SUPFAM" id="SSF52540">
    <property type="entry name" value="P-loop containing nucleoside triphosphate hydrolases"/>
    <property type="match status" value="1"/>
</dbReference>
<proteinExistence type="predicted"/>